<reference evidence="1" key="1">
    <citation type="submission" date="2020-07" db="EMBL/GenBank/DDBJ databases">
        <title>Multicomponent nature underlies the extraordinary mechanical properties of spider dragline silk.</title>
        <authorList>
            <person name="Kono N."/>
            <person name="Nakamura H."/>
            <person name="Mori M."/>
            <person name="Yoshida Y."/>
            <person name="Ohtoshi R."/>
            <person name="Malay A.D."/>
            <person name="Moran D.A.P."/>
            <person name="Tomita M."/>
            <person name="Numata K."/>
            <person name="Arakawa K."/>
        </authorList>
    </citation>
    <scope>NUCLEOTIDE SEQUENCE</scope>
</reference>
<proteinExistence type="predicted"/>
<protein>
    <submittedName>
        <fullName evidence="1">Uncharacterized protein</fullName>
    </submittedName>
</protein>
<dbReference type="EMBL" id="BMAO01039329">
    <property type="protein sequence ID" value="GFR30679.1"/>
    <property type="molecule type" value="Genomic_DNA"/>
</dbReference>
<evidence type="ECO:0000313" key="1">
    <source>
        <dbReference type="EMBL" id="GFR30679.1"/>
    </source>
</evidence>
<dbReference type="AlphaFoldDB" id="A0A8X6IY93"/>
<dbReference type="Proteomes" id="UP000887116">
    <property type="component" value="Unassembled WGS sequence"/>
</dbReference>
<sequence length="78" mass="8709">MHCLDVLVKTSDGLVRNVLKESRLADLLRLRHQEFNSGQLILQSASRPHQAASVAKLRQQLCHPSGAVAEKEDQTEVH</sequence>
<comment type="caution">
    <text evidence="1">The sequence shown here is derived from an EMBL/GenBank/DDBJ whole genome shotgun (WGS) entry which is preliminary data.</text>
</comment>
<accession>A0A8X6IY93</accession>
<name>A0A8X6IY93_TRICU</name>
<evidence type="ECO:0000313" key="2">
    <source>
        <dbReference type="Proteomes" id="UP000887116"/>
    </source>
</evidence>
<keyword evidence="2" id="KW-1185">Reference proteome</keyword>
<gene>
    <name evidence="1" type="ORF">TNCT_470061</name>
</gene>
<organism evidence="1 2">
    <name type="scientific">Trichonephila clavata</name>
    <name type="common">Joro spider</name>
    <name type="synonym">Nephila clavata</name>
    <dbReference type="NCBI Taxonomy" id="2740835"/>
    <lineage>
        <taxon>Eukaryota</taxon>
        <taxon>Metazoa</taxon>
        <taxon>Ecdysozoa</taxon>
        <taxon>Arthropoda</taxon>
        <taxon>Chelicerata</taxon>
        <taxon>Arachnida</taxon>
        <taxon>Araneae</taxon>
        <taxon>Araneomorphae</taxon>
        <taxon>Entelegynae</taxon>
        <taxon>Araneoidea</taxon>
        <taxon>Nephilidae</taxon>
        <taxon>Trichonephila</taxon>
    </lineage>
</organism>